<protein>
    <submittedName>
        <fullName evidence="1">Uncharacterized protein</fullName>
    </submittedName>
</protein>
<dbReference type="EMBL" id="BTSX01000001">
    <property type="protein sequence ID" value="GMS81456.1"/>
    <property type="molecule type" value="Genomic_DNA"/>
</dbReference>
<evidence type="ECO:0000313" key="2">
    <source>
        <dbReference type="Proteomes" id="UP001432027"/>
    </source>
</evidence>
<proteinExistence type="predicted"/>
<dbReference type="AlphaFoldDB" id="A0AAV5SPC3"/>
<reference evidence="1" key="1">
    <citation type="submission" date="2023-10" db="EMBL/GenBank/DDBJ databases">
        <title>Genome assembly of Pristionchus species.</title>
        <authorList>
            <person name="Yoshida K."/>
            <person name="Sommer R.J."/>
        </authorList>
    </citation>
    <scope>NUCLEOTIDE SEQUENCE</scope>
    <source>
        <strain evidence="1">RS0144</strain>
    </source>
</reference>
<evidence type="ECO:0000313" key="1">
    <source>
        <dbReference type="EMBL" id="GMS81456.1"/>
    </source>
</evidence>
<keyword evidence="2" id="KW-1185">Reference proteome</keyword>
<feature type="non-terminal residue" evidence="1">
    <location>
        <position position="62"/>
    </location>
</feature>
<organism evidence="1 2">
    <name type="scientific">Pristionchus entomophagus</name>
    <dbReference type="NCBI Taxonomy" id="358040"/>
    <lineage>
        <taxon>Eukaryota</taxon>
        <taxon>Metazoa</taxon>
        <taxon>Ecdysozoa</taxon>
        <taxon>Nematoda</taxon>
        <taxon>Chromadorea</taxon>
        <taxon>Rhabditida</taxon>
        <taxon>Rhabditina</taxon>
        <taxon>Diplogasteromorpha</taxon>
        <taxon>Diplogasteroidea</taxon>
        <taxon>Neodiplogasteridae</taxon>
        <taxon>Pristionchus</taxon>
    </lineage>
</organism>
<comment type="caution">
    <text evidence="1">The sequence shown here is derived from an EMBL/GenBank/DDBJ whole genome shotgun (WGS) entry which is preliminary data.</text>
</comment>
<accession>A0AAV5SPC3</accession>
<feature type="non-terminal residue" evidence="1">
    <location>
        <position position="1"/>
    </location>
</feature>
<sequence>AKDRFVRVGNCASKGLHEQQDYCIRGVRSEVDEVAEQGNGRVGEGYFKVTDSLMDEVEWRAI</sequence>
<name>A0AAV5SPC3_9BILA</name>
<gene>
    <name evidence="1" type="ORF">PENTCL1PPCAC_3631</name>
</gene>
<dbReference type="Proteomes" id="UP001432027">
    <property type="component" value="Unassembled WGS sequence"/>
</dbReference>